<comment type="caution">
    <text evidence="3">The sequence shown here is derived from an EMBL/GenBank/DDBJ whole genome shotgun (WGS) entry which is preliminary data.</text>
</comment>
<dbReference type="InterPro" id="IPR001789">
    <property type="entry name" value="Sig_transdc_resp-reg_receiver"/>
</dbReference>
<dbReference type="EMBL" id="BAABDM010000009">
    <property type="protein sequence ID" value="GAA4104389.1"/>
    <property type="molecule type" value="Genomic_DNA"/>
</dbReference>
<dbReference type="InterPro" id="IPR052893">
    <property type="entry name" value="TCS_response_regulator"/>
</dbReference>
<dbReference type="SMART" id="SM00448">
    <property type="entry name" value="REC"/>
    <property type="match status" value="1"/>
</dbReference>
<reference evidence="4" key="1">
    <citation type="journal article" date="2019" name="Int. J. Syst. Evol. Microbiol.">
        <title>The Global Catalogue of Microorganisms (GCM) 10K type strain sequencing project: providing services to taxonomists for standard genome sequencing and annotation.</title>
        <authorList>
            <consortium name="The Broad Institute Genomics Platform"/>
            <consortium name="The Broad Institute Genome Sequencing Center for Infectious Disease"/>
            <person name="Wu L."/>
            <person name="Ma J."/>
        </authorList>
    </citation>
    <scope>NUCLEOTIDE SEQUENCE [LARGE SCALE GENOMIC DNA]</scope>
    <source>
        <strain evidence="4">JCM 17304</strain>
    </source>
</reference>
<dbReference type="PANTHER" id="PTHR44520">
    <property type="entry name" value="RESPONSE REGULATOR RCP1-RELATED"/>
    <property type="match status" value="1"/>
</dbReference>
<feature type="domain" description="Response regulatory" evidence="2">
    <location>
        <begin position="6"/>
        <end position="133"/>
    </location>
</feature>
<gene>
    <name evidence="3" type="ORF">GCM10022414_33360</name>
</gene>
<dbReference type="Pfam" id="PF00072">
    <property type="entry name" value="Response_reg"/>
    <property type="match status" value="1"/>
</dbReference>
<evidence type="ECO:0000313" key="3">
    <source>
        <dbReference type="EMBL" id="GAA4104389.1"/>
    </source>
</evidence>
<evidence type="ECO:0000259" key="2">
    <source>
        <dbReference type="PROSITE" id="PS50110"/>
    </source>
</evidence>
<dbReference type="RefSeq" id="WP_344938232.1">
    <property type="nucleotide sequence ID" value="NZ_BAABDM010000009.1"/>
</dbReference>
<protein>
    <submittedName>
        <fullName evidence="3">Response regulator</fullName>
    </submittedName>
</protein>
<dbReference type="PROSITE" id="PS50110">
    <property type="entry name" value="RESPONSE_REGULATORY"/>
    <property type="match status" value="1"/>
</dbReference>
<dbReference type="SUPFAM" id="SSF52172">
    <property type="entry name" value="CheY-like"/>
    <property type="match status" value="1"/>
</dbReference>
<organism evidence="3 4">
    <name type="scientific">Zhongshania borealis</name>
    <dbReference type="NCBI Taxonomy" id="889488"/>
    <lineage>
        <taxon>Bacteria</taxon>
        <taxon>Pseudomonadati</taxon>
        <taxon>Pseudomonadota</taxon>
        <taxon>Gammaproteobacteria</taxon>
        <taxon>Cellvibrionales</taxon>
        <taxon>Spongiibacteraceae</taxon>
        <taxon>Zhongshania</taxon>
    </lineage>
</organism>
<proteinExistence type="predicted"/>
<accession>A0ABP7X5A1</accession>
<keyword evidence="1" id="KW-0597">Phosphoprotein</keyword>
<evidence type="ECO:0000256" key="1">
    <source>
        <dbReference type="PROSITE-ProRule" id="PRU00169"/>
    </source>
</evidence>
<dbReference type="InterPro" id="IPR011006">
    <property type="entry name" value="CheY-like_superfamily"/>
</dbReference>
<dbReference type="Gene3D" id="3.40.50.2300">
    <property type="match status" value="1"/>
</dbReference>
<dbReference type="Proteomes" id="UP001500392">
    <property type="component" value="Unassembled WGS sequence"/>
</dbReference>
<evidence type="ECO:0000313" key="4">
    <source>
        <dbReference type="Proteomes" id="UP001500392"/>
    </source>
</evidence>
<feature type="modified residue" description="4-aspartylphosphate" evidence="1">
    <location>
        <position position="63"/>
    </location>
</feature>
<dbReference type="PANTHER" id="PTHR44520:SF2">
    <property type="entry name" value="RESPONSE REGULATOR RCP1"/>
    <property type="match status" value="1"/>
</dbReference>
<sequence>MNKLKRILLVDDCKATNYIHRLVIEKYGCAEQVVDVNDGRQALDYLNTPIDGKYPQPELVFLDINMPVMTGWQFLDEYAKLSADHQAGVVVVMLTTSLNPDDADLAESRREVKNFSSKPLTEQKLSEVLKEHYPHLVKAAD</sequence>
<name>A0ABP7X5A1_9GAMM</name>
<keyword evidence="4" id="KW-1185">Reference proteome</keyword>